<evidence type="ECO:0008006" key="7">
    <source>
        <dbReference type="Google" id="ProtNLM"/>
    </source>
</evidence>
<dbReference type="InterPro" id="IPR027417">
    <property type="entry name" value="P-loop_NTPase"/>
</dbReference>
<evidence type="ECO:0000313" key="6">
    <source>
        <dbReference type="EMBL" id="EGU85813.1"/>
    </source>
</evidence>
<dbReference type="InterPro" id="IPR031662">
    <property type="entry name" value="GTP-binding_2"/>
</dbReference>
<dbReference type="SUPFAM" id="SSF81271">
    <property type="entry name" value="TGS-like"/>
    <property type="match status" value="1"/>
</dbReference>
<dbReference type="Pfam" id="PF16897">
    <property type="entry name" value="MMR_HSR1_Xtn"/>
    <property type="match status" value="1"/>
</dbReference>
<comment type="caution">
    <text evidence="6">The sequence shown here is derived from an EMBL/GenBank/DDBJ whole genome shotgun (WGS) entry which is preliminary data.</text>
</comment>
<dbReference type="PRINTS" id="PR00326">
    <property type="entry name" value="GTP1OBG"/>
</dbReference>
<evidence type="ECO:0000259" key="5">
    <source>
        <dbReference type="PROSITE" id="PS51880"/>
    </source>
</evidence>
<feature type="compositionally biased region" description="Pro residues" evidence="3">
    <location>
        <begin position="119"/>
        <end position="132"/>
    </location>
</feature>
<dbReference type="InterPro" id="IPR031167">
    <property type="entry name" value="G_OBG"/>
</dbReference>
<dbReference type="GO" id="GO:1903833">
    <property type="term" value="P:positive regulation of cellular response to amino acid starvation"/>
    <property type="evidence" value="ECO:0007669"/>
    <property type="project" value="UniProtKB-ARBA"/>
</dbReference>
<feature type="region of interest" description="Disordered" evidence="3">
    <location>
        <begin position="114"/>
        <end position="138"/>
    </location>
</feature>
<keyword evidence="1" id="KW-0547">Nucleotide-binding</keyword>
<gene>
    <name evidence="6" type="ORF">FOXB_03661</name>
</gene>
<proteinExistence type="predicted"/>
<feature type="domain" description="TGS" evidence="5">
    <location>
        <begin position="321"/>
        <end position="397"/>
    </location>
</feature>
<reference evidence="6" key="1">
    <citation type="journal article" date="2012" name="Mol. Plant Microbe Interact.">
        <title>A highly conserved effector in Fusarium oxysporum is required for full virulence on Arabidopsis.</title>
        <authorList>
            <person name="Thatcher L.F."/>
            <person name="Gardiner D.M."/>
            <person name="Kazan K."/>
            <person name="Manners J."/>
        </authorList>
    </citation>
    <scope>NUCLEOTIDE SEQUENCE [LARGE SCALE GENOMIC DNA]</scope>
    <source>
        <strain evidence="6">Fo5176</strain>
    </source>
</reference>
<dbReference type="InterPro" id="IPR006073">
    <property type="entry name" value="GTP-bd"/>
</dbReference>
<dbReference type="CDD" id="cd01896">
    <property type="entry name" value="DRG"/>
    <property type="match status" value="1"/>
</dbReference>
<evidence type="ECO:0000256" key="3">
    <source>
        <dbReference type="SAM" id="MobiDB-lite"/>
    </source>
</evidence>
<organism evidence="6">
    <name type="scientific">Fusarium oxysporum (strain Fo5176)</name>
    <name type="common">Fusarium vascular wilt</name>
    <dbReference type="NCBI Taxonomy" id="660025"/>
    <lineage>
        <taxon>Eukaryota</taxon>
        <taxon>Fungi</taxon>
        <taxon>Dikarya</taxon>
        <taxon>Ascomycota</taxon>
        <taxon>Pezizomycotina</taxon>
        <taxon>Sordariomycetes</taxon>
        <taxon>Hypocreomycetidae</taxon>
        <taxon>Hypocreales</taxon>
        <taxon>Nectriaceae</taxon>
        <taxon>Fusarium</taxon>
        <taxon>Fusarium oxysporum species complex</taxon>
    </lineage>
</organism>
<keyword evidence="2" id="KW-0342">GTP-binding</keyword>
<dbReference type="GO" id="GO:0005525">
    <property type="term" value="F:GTP binding"/>
    <property type="evidence" value="ECO:0007669"/>
    <property type="project" value="UniProtKB-KW"/>
</dbReference>
<dbReference type="InterPro" id="IPR012675">
    <property type="entry name" value="Beta-grasp_dom_sf"/>
</dbReference>
<dbReference type="CDD" id="cd17230">
    <property type="entry name" value="TGS_DRG1"/>
    <property type="match status" value="1"/>
</dbReference>
<dbReference type="OrthoDB" id="603at2759"/>
<dbReference type="InterPro" id="IPR012676">
    <property type="entry name" value="TGS-like"/>
</dbReference>
<feature type="domain" description="OBG-type G" evidence="4">
    <location>
        <begin position="57"/>
        <end position="321"/>
    </location>
</feature>
<dbReference type="FunFam" id="3.10.20.30:FF:000003">
    <property type="entry name" value="Developmentally-regulated GTP-binding protein 1"/>
    <property type="match status" value="1"/>
</dbReference>
<dbReference type="STRING" id="660025.F9FBA9"/>
<dbReference type="AlphaFoldDB" id="F9FBA9"/>
<dbReference type="Gene3D" id="6.10.140.1070">
    <property type="match status" value="2"/>
</dbReference>
<dbReference type="PANTHER" id="PTHR43127">
    <property type="entry name" value="DEVELOPMENTALLY-REGULATED GTP-BINDING PROTEIN 2"/>
    <property type="match status" value="1"/>
</dbReference>
<dbReference type="GO" id="GO:0003924">
    <property type="term" value="F:GTPase activity"/>
    <property type="evidence" value="ECO:0007669"/>
    <property type="project" value="InterPro"/>
</dbReference>
<dbReference type="SUPFAM" id="SSF52540">
    <property type="entry name" value="P-loop containing nucleoside triphosphate hydrolases"/>
    <property type="match status" value="1"/>
</dbReference>
<dbReference type="InterPro" id="IPR004095">
    <property type="entry name" value="TGS"/>
</dbReference>
<accession>F9FBA9</accession>
<evidence type="ECO:0000256" key="2">
    <source>
        <dbReference type="ARBA" id="ARBA00023134"/>
    </source>
</evidence>
<dbReference type="Gene3D" id="3.10.20.30">
    <property type="match status" value="1"/>
</dbReference>
<protein>
    <recommendedName>
        <fullName evidence="7">Ribosome-interacting GTPase 1</fullName>
    </recommendedName>
</protein>
<evidence type="ECO:0000259" key="4">
    <source>
        <dbReference type="PROSITE" id="PS51710"/>
    </source>
</evidence>
<dbReference type="EMBL" id="AFQF01001219">
    <property type="protein sequence ID" value="EGU85813.1"/>
    <property type="molecule type" value="Genomic_DNA"/>
</dbReference>
<evidence type="ECO:0000256" key="1">
    <source>
        <dbReference type="ARBA" id="ARBA00022741"/>
    </source>
</evidence>
<sequence length="398" mass="43441">MATTVDKMAKTQKNKATSYHLGQLKAKLAKLKRELLTPSGGGGGGGAGFDVARTGVASIGFIGFPSVGKSTLMSRLTGQHSEAAAYEFTTLTSVPGQVVYNGCGAARLFSCSRLDAQSPIPPPPPPPPPPPSSSEGGSFVPPCRLLTFPVSLRVPRDGRGRGRQVIAVAKTCHLIFIVLDVNKPLTDKRVIEAELEGFGIRINKEPPNITFRKKDKGGLNITSTVPLTHIDHGEIKAVMSEYRINSADITIRCDATVDDLIDVLEAKSRSYIPVVYCLNKIDSISIEELDLLYRIPNAVPISSEHGWNIDELMEAMWDKLNLVRVYTKPKGKQPDYSQPVVLRSTRCTVEDFCNAIHRSITEVFKTAIVYGKSVKHQPQRVGLAHELCDEDVVTIVKR</sequence>
<dbReference type="PROSITE" id="PS51880">
    <property type="entry name" value="TGS"/>
    <property type="match status" value="1"/>
</dbReference>
<dbReference type="PROSITE" id="PS51710">
    <property type="entry name" value="G_OBG"/>
    <property type="match status" value="1"/>
</dbReference>
<dbReference type="Pfam" id="PF01926">
    <property type="entry name" value="MMR_HSR1"/>
    <property type="match status" value="1"/>
</dbReference>
<dbReference type="InterPro" id="IPR045001">
    <property type="entry name" value="DRG"/>
</dbReference>
<dbReference type="Pfam" id="PF02824">
    <property type="entry name" value="TGS"/>
    <property type="match status" value="1"/>
</dbReference>
<name>F9FBA9_FUSOF</name>